<gene>
    <name evidence="4" type="ORF">PKOR_11480</name>
</gene>
<keyword evidence="5" id="KW-1185">Reference proteome</keyword>
<evidence type="ECO:0000313" key="4">
    <source>
        <dbReference type="EMBL" id="AKD03634.1"/>
    </source>
</evidence>
<keyword evidence="1 4" id="KW-0808">Transferase</keyword>
<name>A0A0E3ZE86_9BACT</name>
<dbReference type="GO" id="GO:0016757">
    <property type="term" value="F:glycosyltransferase activity"/>
    <property type="evidence" value="ECO:0007669"/>
    <property type="project" value="UniProtKB-KW"/>
</dbReference>
<accession>A0A0E3ZE86</accession>
<dbReference type="PATRIC" id="fig|400092.3.peg.2497"/>
<dbReference type="InterPro" id="IPR029055">
    <property type="entry name" value="Ntn_hydrolases_N"/>
</dbReference>
<dbReference type="PROSITE" id="PS51278">
    <property type="entry name" value="GATASE_TYPE_2"/>
    <property type="match status" value="1"/>
</dbReference>
<dbReference type="Gene3D" id="3.60.20.10">
    <property type="entry name" value="Glutamine Phosphoribosylpyrophosphate, subunit 1, domain 1"/>
    <property type="match status" value="1"/>
</dbReference>
<organism evidence="4 5">
    <name type="scientific">Pontibacter korlensis</name>
    <dbReference type="NCBI Taxonomy" id="400092"/>
    <lineage>
        <taxon>Bacteria</taxon>
        <taxon>Pseudomonadati</taxon>
        <taxon>Bacteroidota</taxon>
        <taxon>Cytophagia</taxon>
        <taxon>Cytophagales</taxon>
        <taxon>Hymenobacteraceae</taxon>
        <taxon>Pontibacter</taxon>
    </lineage>
</organism>
<dbReference type="RefSeq" id="WP_046310878.1">
    <property type="nucleotide sequence ID" value="NZ_CBCSCY010000002.1"/>
</dbReference>
<sequence>MSDAIKHECGIALIRLRKPISYYAEKYGTPMYGVNKLYLLMQKQHNRGQDGAGVASIKINALPGIDYISRFRSVKTRAIDSIFGKVGKEYQKLKEEYPERSEDVEWVWENMPFLGDVYLGHLRYGTHGLNSVDNCHPMVRENNWRSRSLAVAGNFNMTNVDEQFNKLLDLGQHPKHKSDTITVLEKIGHFLDEENQRLFDYYKKGDYTNKEITQLIEQNLDMQRVLRRAARDFDGGYAMAGLTGFGASFVVRDPNGIRPAYYYIDDEVVVIASEKPAIKTAFGIEYSDIKEITPGHALIIDKAGNPELLEVTEPREKLSCSFERIYFSRGNDPEIYEERKNMGKRLCPQILEAIDYDLKNTVFSYIPNTAETSWLGMMKGIENYLRDYRKKAILNQDLTEEQLDEILQFKPRAEKLVIKDAKLRTFITDNDSRDDLVTHVYDTTYEVVKKGVDTLVVLDDSIVRGTTLEKSIIKMLDKLEPKKIIIVSCAPQIRYPDCYGIDMSRMKEFVAFRALLGLLKDTGQVDKMQETYNKCLAAAGTPAFKETNFVQELYDLFTHYELADKVAEIVKAPEVNAEVQVIYQTIEDLHEACPNHKGDWYFTGNYPTPGGTGVVNRAFMNFVENKSGRAY</sequence>
<dbReference type="InterPro" id="IPR029057">
    <property type="entry name" value="PRTase-like"/>
</dbReference>
<dbReference type="InterPro" id="IPR000836">
    <property type="entry name" value="PRTase_dom"/>
</dbReference>
<dbReference type="OrthoDB" id="9801213at2"/>
<dbReference type="EMBL" id="CP009621">
    <property type="protein sequence ID" value="AKD03634.1"/>
    <property type="molecule type" value="Genomic_DNA"/>
</dbReference>
<evidence type="ECO:0000259" key="3">
    <source>
        <dbReference type="PROSITE" id="PS51278"/>
    </source>
</evidence>
<keyword evidence="4" id="KW-0328">Glycosyltransferase</keyword>
<feature type="domain" description="Glutamine amidotransferase type-2" evidence="3">
    <location>
        <begin position="9"/>
        <end position="303"/>
    </location>
</feature>
<dbReference type="CDD" id="cd06223">
    <property type="entry name" value="PRTases_typeI"/>
    <property type="match status" value="1"/>
</dbReference>
<dbReference type="InterPro" id="IPR017932">
    <property type="entry name" value="GATase_2_dom"/>
</dbReference>
<keyword evidence="2" id="KW-0315">Glutamine amidotransferase</keyword>
<dbReference type="STRING" id="400092.PKOR_11480"/>
<dbReference type="Proteomes" id="UP000033109">
    <property type="component" value="Chromosome"/>
</dbReference>
<dbReference type="SUPFAM" id="SSF56235">
    <property type="entry name" value="N-terminal nucleophile aminohydrolases (Ntn hydrolases)"/>
    <property type="match status" value="1"/>
</dbReference>
<evidence type="ECO:0000256" key="1">
    <source>
        <dbReference type="ARBA" id="ARBA00022679"/>
    </source>
</evidence>
<proteinExistence type="predicted"/>
<dbReference type="HOGENOM" id="CLU_431919_0_0_10"/>
<evidence type="ECO:0000256" key="2">
    <source>
        <dbReference type="ARBA" id="ARBA00022962"/>
    </source>
</evidence>
<dbReference type="AlphaFoldDB" id="A0A0E3ZE86"/>
<evidence type="ECO:0000313" key="5">
    <source>
        <dbReference type="Proteomes" id="UP000033109"/>
    </source>
</evidence>
<dbReference type="KEGG" id="pko:PKOR_11480"/>
<reference evidence="4 5" key="1">
    <citation type="journal article" date="2015" name="Sci. Rep.">
        <title>Unraveling adaptation of Pontibacter korlensis to radiation and infertility in desert through complete genome and comparative transcriptomic analysis.</title>
        <authorList>
            <person name="Dai J."/>
            <person name="Dai W."/>
            <person name="Qiu C."/>
            <person name="Yang Z."/>
            <person name="Zhang Y."/>
            <person name="Zhou M."/>
            <person name="Zhang L."/>
            <person name="Fang C."/>
            <person name="Gao Q."/>
            <person name="Yang Q."/>
            <person name="Li X."/>
            <person name="Wang Z."/>
            <person name="Wang Z."/>
            <person name="Jia Z."/>
            <person name="Chen X."/>
        </authorList>
    </citation>
    <scope>NUCLEOTIDE SEQUENCE [LARGE SCALE GENOMIC DNA]</scope>
    <source>
        <strain evidence="4 5">X14-1T</strain>
    </source>
</reference>
<protein>
    <submittedName>
        <fullName evidence="4">Amidophosphoribosyltransferase</fullName>
    </submittedName>
</protein>
<dbReference type="SUPFAM" id="SSF53271">
    <property type="entry name" value="PRTase-like"/>
    <property type="match status" value="1"/>
</dbReference>
<dbReference type="PANTHER" id="PTHR11907">
    <property type="entry name" value="AMIDOPHOSPHORIBOSYLTRANSFERASE"/>
    <property type="match status" value="1"/>
</dbReference>